<evidence type="ECO:0000313" key="2">
    <source>
        <dbReference type="EMBL" id="QIS13050.1"/>
    </source>
</evidence>
<gene>
    <name evidence="2" type="ORF">F5544_25980</name>
</gene>
<feature type="domain" description="VOC" evidence="1">
    <location>
        <begin position="23"/>
        <end position="148"/>
    </location>
</feature>
<dbReference type="InterPro" id="IPR050383">
    <property type="entry name" value="GlyoxalaseI/FosfomycinResist"/>
</dbReference>
<evidence type="ECO:0000259" key="1">
    <source>
        <dbReference type="PROSITE" id="PS51819"/>
    </source>
</evidence>
<dbReference type="EMBL" id="CP046172">
    <property type="protein sequence ID" value="QIS13050.1"/>
    <property type="molecule type" value="Genomic_DNA"/>
</dbReference>
<dbReference type="Pfam" id="PF00903">
    <property type="entry name" value="Glyoxalase"/>
    <property type="match status" value="1"/>
</dbReference>
<keyword evidence="3" id="KW-1185">Reference proteome</keyword>
<dbReference type="KEGG" id="nah:F5544_25980"/>
<dbReference type="InterPro" id="IPR037523">
    <property type="entry name" value="VOC_core"/>
</dbReference>
<dbReference type="InterPro" id="IPR029068">
    <property type="entry name" value="Glyas_Bleomycin-R_OHBP_Dase"/>
</dbReference>
<dbReference type="PANTHER" id="PTHR21366:SF31">
    <property type="entry name" value="METALLOTHIOL TRANSFERASE FOSB"/>
    <property type="match status" value="1"/>
</dbReference>
<dbReference type="Gene3D" id="3.10.180.10">
    <property type="entry name" value="2,3-Dihydroxybiphenyl 1,2-Dioxygenase, domain 1"/>
    <property type="match status" value="1"/>
</dbReference>
<protein>
    <submittedName>
        <fullName evidence="2">VOC family protein</fullName>
    </submittedName>
</protein>
<sequence length="150" mass="16283">MNYPAGSEFPVSRVVIMGFTVERLDHLVLNCADVAATADWYARVLGMRVEKFGPKGRTALSFGNQKINLRPLGALADDPDWVTGATEAAGSEDLCFITEASPQEVRDHLRACGIEITNGPVTKIGALGEMTSHYCRDLDGNLVEIAVYPR</sequence>
<dbReference type="Proteomes" id="UP000503540">
    <property type="component" value="Chromosome"/>
</dbReference>
<proteinExistence type="predicted"/>
<dbReference type="AlphaFoldDB" id="A0A6G9YIR3"/>
<organism evidence="2 3">
    <name type="scientific">Nocardia arthritidis</name>
    <dbReference type="NCBI Taxonomy" id="228602"/>
    <lineage>
        <taxon>Bacteria</taxon>
        <taxon>Bacillati</taxon>
        <taxon>Actinomycetota</taxon>
        <taxon>Actinomycetes</taxon>
        <taxon>Mycobacteriales</taxon>
        <taxon>Nocardiaceae</taxon>
        <taxon>Nocardia</taxon>
    </lineage>
</organism>
<name>A0A6G9YIR3_9NOCA</name>
<dbReference type="PANTHER" id="PTHR21366">
    <property type="entry name" value="GLYOXALASE FAMILY PROTEIN"/>
    <property type="match status" value="1"/>
</dbReference>
<dbReference type="InterPro" id="IPR004360">
    <property type="entry name" value="Glyas_Fos-R_dOase_dom"/>
</dbReference>
<reference evidence="2 3" key="1">
    <citation type="journal article" date="2019" name="ACS Chem. Biol.">
        <title>Identification and Mobilization of a Cryptic Antibiotic Biosynthesis Gene Locus from a Human-Pathogenic Nocardia Isolate.</title>
        <authorList>
            <person name="Herisse M."/>
            <person name="Ishida K."/>
            <person name="Porter J.L."/>
            <person name="Howden B."/>
            <person name="Hertweck C."/>
            <person name="Stinear T.P."/>
            <person name="Pidot S.J."/>
        </authorList>
    </citation>
    <scope>NUCLEOTIDE SEQUENCE [LARGE SCALE GENOMIC DNA]</scope>
    <source>
        <strain evidence="2 3">AUSMDU00012717</strain>
    </source>
</reference>
<dbReference type="SUPFAM" id="SSF54593">
    <property type="entry name" value="Glyoxalase/Bleomycin resistance protein/Dihydroxybiphenyl dioxygenase"/>
    <property type="match status" value="1"/>
</dbReference>
<dbReference type="PROSITE" id="PS51819">
    <property type="entry name" value="VOC"/>
    <property type="match status" value="1"/>
</dbReference>
<evidence type="ECO:0000313" key="3">
    <source>
        <dbReference type="Proteomes" id="UP000503540"/>
    </source>
</evidence>
<accession>A0A6G9YIR3</accession>